<feature type="transmembrane region" description="Helical" evidence="7">
    <location>
        <begin position="453"/>
        <end position="475"/>
    </location>
</feature>
<keyword evidence="4 7" id="KW-1133">Transmembrane helix</keyword>
<dbReference type="EMBL" id="RJKN01000005">
    <property type="protein sequence ID" value="ROP43020.1"/>
    <property type="molecule type" value="Genomic_DNA"/>
</dbReference>
<dbReference type="GO" id="GO:0015232">
    <property type="term" value="F:heme transmembrane transporter activity"/>
    <property type="evidence" value="ECO:0007669"/>
    <property type="project" value="InterPro"/>
</dbReference>
<dbReference type="InParanoid" id="A0A3N1HKK7"/>
<feature type="transmembrane region" description="Helical" evidence="7">
    <location>
        <begin position="420"/>
        <end position="441"/>
    </location>
</feature>
<evidence type="ECO:0000256" key="6">
    <source>
        <dbReference type="SAM" id="MobiDB-lite"/>
    </source>
</evidence>
<dbReference type="InterPro" id="IPR050833">
    <property type="entry name" value="Poly_Biosynth_Transport"/>
</dbReference>
<dbReference type="InterPro" id="IPR003568">
    <property type="entry name" value="Cyt_c_biogenesis_CcmF"/>
</dbReference>
<feature type="transmembrane region" description="Helical" evidence="7">
    <location>
        <begin position="208"/>
        <end position="228"/>
    </location>
</feature>
<keyword evidence="9" id="KW-1185">Reference proteome</keyword>
<evidence type="ECO:0000256" key="2">
    <source>
        <dbReference type="ARBA" id="ARBA00022475"/>
    </source>
</evidence>
<feature type="transmembrane region" description="Helical" evidence="7">
    <location>
        <begin position="325"/>
        <end position="345"/>
    </location>
</feature>
<dbReference type="GO" id="GO:0005886">
    <property type="term" value="C:plasma membrane"/>
    <property type="evidence" value="ECO:0007669"/>
    <property type="project" value="UniProtKB-SubCell"/>
</dbReference>
<organism evidence="8 9">
    <name type="scientific">Pseudokineococcus lusitanus</name>
    <dbReference type="NCBI Taxonomy" id="763993"/>
    <lineage>
        <taxon>Bacteria</taxon>
        <taxon>Bacillati</taxon>
        <taxon>Actinomycetota</taxon>
        <taxon>Actinomycetes</taxon>
        <taxon>Kineosporiales</taxon>
        <taxon>Kineosporiaceae</taxon>
        <taxon>Pseudokineococcus</taxon>
    </lineage>
</organism>
<evidence type="ECO:0000256" key="4">
    <source>
        <dbReference type="ARBA" id="ARBA00022989"/>
    </source>
</evidence>
<dbReference type="InterPro" id="IPR002797">
    <property type="entry name" value="Polysacc_synth"/>
</dbReference>
<keyword evidence="3 7" id="KW-0812">Transmembrane</keyword>
<feature type="transmembrane region" description="Helical" evidence="7">
    <location>
        <begin position="182"/>
        <end position="202"/>
    </location>
</feature>
<feature type="transmembrane region" description="Helical" evidence="7">
    <location>
        <begin position="73"/>
        <end position="93"/>
    </location>
</feature>
<dbReference type="PRINTS" id="PR01411">
    <property type="entry name" value="CCMFBIOGNSIS"/>
</dbReference>
<protein>
    <submittedName>
        <fullName evidence="8">O-antigen/teichoic acid export membrane protein</fullName>
    </submittedName>
</protein>
<feature type="transmembrane region" description="Helical" evidence="7">
    <location>
        <begin position="282"/>
        <end position="304"/>
    </location>
</feature>
<feature type="region of interest" description="Disordered" evidence="6">
    <location>
        <begin position="1"/>
        <end position="31"/>
    </location>
</feature>
<feature type="compositionally biased region" description="Low complexity" evidence="6">
    <location>
        <begin position="18"/>
        <end position="31"/>
    </location>
</feature>
<evidence type="ECO:0000313" key="8">
    <source>
        <dbReference type="EMBL" id="ROP43020.1"/>
    </source>
</evidence>
<feature type="transmembrane region" description="Helical" evidence="7">
    <location>
        <begin position="394"/>
        <end position="414"/>
    </location>
</feature>
<feature type="region of interest" description="Disordered" evidence="6">
    <location>
        <begin position="524"/>
        <end position="546"/>
    </location>
</feature>
<dbReference type="AlphaFoldDB" id="A0A3N1HKK7"/>
<feature type="compositionally biased region" description="Gly residues" evidence="6">
    <location>
        <begin position="1"/>
        <end position="17"/>
    </location>
</feature>
<sequence>MRSHVGGAGRPVGGAGRSAGSPGDQAPPGGAVARAGRGGGLALVGALCSQGALLLLVVLVARQGALDVGRYTTAVATQSLLVLLALAGFRAALTRFAAVHLADGDGARLRGLLLLGLGTSGALALAGALVLGLAAPLLAGVLGDPALVPLLRLVALALPGAVLAEAALSATQGWRTQRAHTLVGRVAEPLLRLGLTALALALGAGTTGAVAVLVVSGWSGAVVALLVLRRWTRRAAPAPGRVVEVRSVLSFAVVSWVASVAATGLVWADVLLLGALATQEEVGAYAVATRLAALVVLAAPPVVGAASPHLAHLLHVGDRAGAARVYAAATRWTLLLALPAAVVVARHPEDLLGVFGGGYAAAAPVTLVLLVGHLVAAAAGPCTALLTMAGRVRLSMAVNVAVLVGDVVLVLVLVPRYGALGAAVAWAVALVVGNTVKLVLARTAVGVRAGAEGGLRLAGATAAGALVSVPAGRLAGAVAGPEGLLDAAWAGAVLVTGPAVLLTFAAVLLLAGLPPEDRELAAAATRRLRRRGARRPGPPPGGPAPG</sequence>
<keyword evidence="5 7" id="KW-0472">Membrane</keyword>
<proteinExistence type="predicted"/>
<dbReference type="GO" id="GO:0017004">
    <property type="term" value="P:cytochrome complex assembly"/>
    <property type="evidence" value="ECO:0007669"/>
    <property type="project" value="InterPro"/>
</dbReference>
<gene>
    <name evidence="8" type="ORF">EDC03_2316</name>
</gene>
<feature type="transmembrane region" description="Helical" evidence="7">
    <location>
        <begin position="365"/>
        <end position="387"/>
    </location>
</feature>
<dbReference type="PANTHER" id="PTHR30250">
    <property type="entry name" value="PST FAMILY PREDICTED COLANIC ACID TRANSPORTER"/>
    <property type="match status" value="1"/>
</dbReference>
<dbReference type="PANTHER" id="PTHR30250:SF11">
    <property type="entry name" value="O-ANTIGEN TRANSPORTER-RELATED"/>
    <property type="match status" value="1"/>
</dbReference>
<comment type="subcellular location">
    <subcellularLocation>
        <location evidence="1">Cell membrane</location>
        <topology evidence="1">Multi-pass membrane protein</topology>
    </subcellularLocation>
</comment>
<dbReference type="OrthoDB" id="3246908at2"/>
<comment type="caution">
    <text evidence="8">The sequence shown here is derived from an EMBL/GenBank/DDBJ whole genome shotgun (WGS) entry which is preliminary data.</text>
</comment>
<dbReference type="Pfam" id="PF01943">
    <property type="entry name" value="Polysacc_synt"/>
    <property type="match status" value="1"/>
</dbReference>
<evidence type="ECO:0000256" key="5">
    <source>
        <dbReference type="ARBA" id="ARBA00023136"/>
    </source>
</evidence>
<name>A0A3N1HKK7_9ACTN</name>
<feature type="transmembrane region" description="Helical" evidence="7">
    <location>
        <begin position="113"/>
        <end position="138"/>
    </location>
</feature>
<accession>A0A3N1HKK7</accession>
<feature type="transmembrane region" description="Helical" evidence="7">
    <location>
        <begin position="248"/>
        <end position="276"/>
    </location>
</feature>
<evidence type="ECO:0000256" key="7">
    <source>
        <dbReference type="SAM" id="Phobius"/>
    </source>
</evidence>
<evidence type="ECO:0000256" key="1">
    <source>
        <dbReference type="ARBA" id="ARBA00004651"/>
    </source>
</evidence>
<evidence type="ECO:0000256" key="3">
    <source>
        <dbReference type="ARBA" id="ARBA00022692"/>
    </source>
</evidence>
<feature type="transmembrane region" description="Helical" evidence="7">
    <location>
        <begin position="150"/>
        <end position="170"/>
    </location>
</feature>
<feature type="transmembrane region" description="Helical" evidence="7">
    <location>
        <begin position="487"/>
        <end position="511"/>
    </location>
</feature>
<dbReference type="Proteomes" id="UP000276232">
    <property type="component" value="Unassembled WGS sequence"/>
</dbReference>
<feature type="transmembrane region" description="Helical" evidence="7">
    <location>
        <begin position="41"/>
        <end position="61"/>
    </location>
</feature>
<keyword evidence="2" id="KW-1003">Cell membrane</keyword>
<dbReference type="RefSeq" id="WP_123380371.1">
    <property type="nucleotide sequence ID" value="NZ_RJKN01000005.1"/>
</dbReference>
<feature type="compositionally biased region" description="Pro residues" evidence="6">
    <location>
        <begin position="536"/>
        <end position="546"/>
    </location>
</feature>
<reference evidence="8 9" key="1">
    <citation type="journal article" date="2015" name="Stand. Genomic Sci.">
        <title>Genomic Encyclopedia of Bacterial and Archaeal Type Strains, Phase III: the genomes of soil and plant-associated and newly described type strains.</title>
        <authorList>
            <person name="Whitman W.B."/>
            <person name="Woyke T."/>
            <person name="Klenk H.P."/>
            <person name="Zhou Y."/>
            <person name="Lilburn T.G."/>
            <person name="Beck B.J."/>
            <person name="De Vos P."/>
            <person name="Vandamme P."/>
            <person name="Eisen J.A."/>
            <person name="Garrity G."/>
            <person name="Hugenholtz P."/>
            <person name="Kyrpides N.C."/>
        </authorList>
    </citation>
    <scope>NUCLEOTIDE SEQUENCE [LARGE SCALE GENOMIC DNA]</scope>
    <source>
        <strain evidence="8 9">CECT 7306</strain>
    </source>
</reference>
<evidence type="ECO:0000313" key="9">
    <source>
        <dbReference type="Proteomes" id="UP000276232"/>
    </source>
</evidence>